<keyword evidence="3" id="KW-0832">Ubl conjugation</keyword>
<proteinExistence type="inferred from homology"/>
<dbReference type="GO" id="GO:0006511">
    <property type="term" value="P:ubiquitin-dependent protein catabolic process"/>
    <property type="evidence" value="ECO:0007669"/>
    <property type="project" value="InterPro"/>
</dbReference>
<dbReference type="InterPro" id="IPR001373">
    <property type="entry name" value="Cullin_N"/>
</dbReference>
<dbReference type="Gene3D" id="3.30.230.130">
    <property type="entry name" value="Cullin, Chain C, Domain 2"/>
    <property type="match status" value="1"/>
</dbReference>
<dbReference type="OrthoDB" id="27073at2759"/>
<dbReference type="InterPro" id="IPR016159">
    <property type="entry name" value="Cullin_repeat-like_dom_sf"/>
</dbReference>
<evidence type="ECO:0000256" key="3">
    <source>
        <dbReference type="ARBA" id="ARBA00022843"/>
    </source>
</evidence>
<sequence length="719" mass="83646">KKKFRIEPFRHKVVMDPEYGDRTWKMLEHAIHQIYNQSACKLSYEELYRRAYHMVLHRFGEKLYSGLISAVTLQLNAMCELIEAAHGDSLFLETVNSKWIDHANAMQMIRDMMMYMDRTFIPSMKKSTVYEVGLSLWRDVVILSGTIHSRLLNAVFESISQERNGEVINRSLIRSIVKMMKDLGSSVYADHFERPFLEFSADFYRAESQKFIECSDCPEYMKRVEGRLKEEAERVSQYLEARTEPGIVKVVLKQMISNHMHRLLHIETGLMKMLIDDKFVDMGRMFRLFSNVPDGPSTIRDGMSSLIKAVGKELVADPSNNLMELVESLLELKDKYDKIISVAFNDDKHFRAALNSSFEHFVNLNPRCSEYISLFLDRKLRMGLKEDEIEAVFDKVMALFRYLQEKDVFQKYYKQHLAKRLLSGKRVSDDAETSLIVKLRIECGYQFTSKFEGMFTDLETSMDTMQGFYDAHGSSKLVVKVLATGFWPNLLNVACKLPPQLSALREMFEAYYLGSHAGRRLSWQMNMGSADLRASFRNGRNYELSVSTHQACVLMLFNEAQRLTYREIEQATGISSPSDLKRCLHSLACVKRKDVLRKEPERRDIKEDDRFSVKDEFSSKARKVIIGTAFAQKESEPEKQETRKRVEENRKPHIEAAIVRTMKSRRVLEHNNVVAEVIKQLQPSFLANPGEIKKRIESLIERDFLERDSTDRRVYRYLA</sequence>
<dbReference type="AlphaFoldDB" id="S8D959"/>
<dbReference type="FunFam" id="1.10.10.10:FF:000014">
    <property type="entry name" value="Cullin 1"/>
    <property type="match status" value="1"/>
</dbReference>
<evidence type="ECO:0000256" key="5">
    <source>
        <dbReference type="RuleBase" id="RU003829"/>
    </source>
</evidence>
<dbReference type="SUPFAM" id="SSF75632">
    <property type="entry name" value="Cullin homology domain"/>
    <property type="match status" value="1"/>
</dbReference>
<evidence type="ECO:0000313" key="7">
    <source>
        <dbReference type="EMBL" id="EPS73946.1"/>
    </source>
</evidence>
<dbReference type="Proteomes" id="UP000015453">
    <property type="component" value="Unassembled WGS sequence"/>
</dbReference>
<keyword evidence="2" id="KW-1017">Isopeptide bond</keyword>
<comment type="similarity">
    <text evidence="1 4 5">Belongs to the cullin family.</text>
</comment>
<dbReference type="PANTHER" id="PTHR11932">
    <property type="entry name" value="CULLIN"/>
    <property type="match status" value="1"/>
</dbReference>
<dbReference type="GO" id="GO:0031625">
    <property type="term" value="F:ubiquitin protein ligase binding"/>
    <property type="evidence" value="ECO:0007669"/>
    <property type="project" value="InterPro"/>
</dbReference>
<dbReference type="InterPro" id="IPR036388">
    <property type="entry name" value="WH-like_DNA-bd_sf"/>
</dbReference>
<dbReference type="SMART" id="SM00182">
    <property type="entry name" value="CULLIN"/>
    <property type="match status" value="1"/>
</dbReference>
<dbReference type="SMART" id="SM00884">
    <property type="entry name" value="Cullin_Nedd8"/>
    <property type="match status" value="1"/>
</dbReference>
<organism evidence="7 8">
    <name type="scientific">Genlisea aurea</name>
    <dbReference type="NCBI Taxonomy" id="192259"/>
    <lineage>
        <taxon>Eukaryota</taxon>
        <taxon>Viridiplantae</taxon>
        <taxon>Streptophyta</taxon>
        <taxon>Embryophyta</taxon>
        <taxon>Tracheophyta</taxon>
        <taxon>Spermatophyta</taxon>
        <taxon>Magnoliopsida</taxon>
        <taxon>eudicotyledons</taxon>
        <taxon>Gunneridae</taxon>
        <taxon>Pentapetalae</taxon>
        <taxon>asterids</taxon>
        <taxon>lamiids</taxon>
        <taxon>Lamiales</taxon>
        <taxon>Lentibulariaceae</taxon>
        <taxon>Genlisea</taxon>
    </lineage>
</organism>
<evidence type="ECO:0000313" key="8">
    <source>
        <dbReference type="Proteomes" id="UP000015453"/>
    </source>
</evidence>
<reference evidence="7 8" key="1">
    <citation type="journal article" date="2013" name="BMC Genomics">
        <title>The miniature genome of a carnivorous plant Genlisea aurea contains a low number of genes and short non-coding sequences.</title>
        <authorList>
            <person name="Leushkin E.V."/>
            <person name="Sutormin R.A."/>
            <person name="Nabieva E.R."/>
            <person name="Penin A.A."/>
            <person name="Kondrashov A.S."/>
            <person name="Logacheva M.D."/>
        </authorList>
    </citation>
    <scope>NUCLEOTIDE SEQUENCE [LARGE SCALE GENOMIC DNA]</scope>
</reference>
<accession>S8D959</accession>
<gene>
    <name evidence="7" type="ORF">M569_00804</name>
</gene>
<dbReference type="Gene3D" id="1.10.10.10">
    <property type="entry name" value="Winged helix-like DNA-binding domain superfamily/Winged helix DNA-binding domain"/>
    <property type="match status" value="1"/>
</dbReference>
<feature type="non-terminal residue" evidence="7">
    <location>
        <position position="1"/>
    </location>
</feature>
<dbReference type="InterPro" id="IPR036317">
    <property type="entry name" value="Cullin_homology_sf"/>
</dbReference>
<dbReference type="InterPro" id="IPR045093">
    <property type="entry name" value="Cullin"/>
</dbReference>
<evidence type="ECO:0000259" key="6">
    <source>
        <dbReference type="PROSITE" id="PS50069"/>
    </source>
</evidence>
<evidence type="ECO:0000256" key="1">
    <source>
        <dbReference type="ARBA" id="ARBA00006019"/>
    </source>
</evidence>
<protein>
    <recommendedName>
        <fullName evidence="6">Cullin family profile domain-containing protein</fullName>
    </recommendedName>
</protein>
<dbReference type="Gene3D" id="1.20.1310.10">
    <property type="entry name" value="Cullin Repeats"/>
    <property type="match status" value="4"/>
</dbReference>
<dbReference type="Pfam" id="PF00888">
    <property type="entry name" value="Cullin"/>
    <property type="match status" value="1"/>
</dbReference>
<comment type="caution">
    <text evidence="7">The sequence shown here is derived from an EMBL/GenBank/DDBJ whole genome shotgun (WGS) entry which is preliminary data.</text>
</comment>
<keyword evidence="8" id="KW-1185">Reference proteome</keyword>
<dbReference type="InterPro" id="IPR019559">
    <property type="entry name" value="Cullin_neddylation_domain"/>
</dbReference>
<evidence type="ECO:0000256" key="2">
    <source>
        <dbReference type="ARBA" id="ARBA00022499"/>
    </source>
</evidence>
<dbReference type="FunFam" id="1.20.1310.10:FF:000006">
    <property type="entry name" value="Cullin 3"/>
    <property type="match status" value="1"/>
</dbReference>
<dbReference type="InterPro" id="IPR036390">
    <property type="entry name" value="WH_DNA-bd_sf"/>
</dbReference>
<dbReference type="InterPro" id="IPR059120">
    <property type="entry name" value="Cullin-like_AB"/>
</dbReference>
<evidence type="ECO:0000256" key="4">
    <source>
        <dbReference type="PROSITE-ProRule" id="PRU00330"/>
    </source>
</evidence>
<name>S8D959_9LAMI</name>
<dbReference type="PROSITE" id="PS50069">
    <property type="entry name" value="CULLIN_2"/>
    <property type="match status" value="1"/>
</dbReference>
<dbReference type="FunFam" id="1.20.1310.10:FF:000001">
    <property type="entry name" value="Cullin 3"/>
    <property type="match status" value="1"/>
</dbReference>
<feature type="domain" description="Cullin family profile" evidence="6">
    <location>
        <begin position="367"/>
        <end position="575"/>
    </location>
</feature>
<dbReference type="FunFam" id="1.20.1310.10:FF:000002">
    <property type="entry name" value="cullin-3 isoform X1"/>
    <property type="match status" value="1"/>
</dbReference>
<dbReference type="SUPFAM" id="SSF46785">
    <property type="entry name" value="Winged helix' DNA-binding domain"/>
    <property type="match status" value="1"/>
</dbReference>
<dbReference type="SUPFAM" id="SSF74788">
    <property type="entry name" value="Cullin repeat-like"/>
    <property type="match status" value="1"/>
</dbReference>
<dbReference type="EMBL" id="AUSU01000234">
    <property type="protein sequence ID" value="EPS73946.1"/>
    <property type="molecule type" value="Genomic_DNA"/>
</dbReference>
<dbReference type="InterPro" id="IPR016158">
    <property type="entry name" value="Cullin_homology"/>
</dbReference>
<dbReference type="Pfam" id="PF10557">
    <property type="entry name" value="Cullin_Nedd8"/>
    <property type="match status" value="1"/>
</dbReference>
<dbReference type="Pfam" id="PF26557">
    <property type="entry name" value="Cullin_AB"/>
    <property type="match status" value="1"/>
</dbReference>